<dbReference type="EMBL" id="CP133592">
    <property type="protein sequence ID" value="WMW23965.1"/>
    <property type="molecule type" value="Genomic_DNA"/>
</dbReference>
<sequence>MFSIGTACAANNSPLEEQWNITFHEDEDDHITSIITSVSGGYIVSGTLGYSVSSANGDGFLYEVGSDGNIVWSTYFGGDQDDYFTAVVEDGEGDYLALGNTASTGSGKRDALMVKVDSNGNEVWDRTFYEDSSIISSAQKTSDGNLILAGMRAPLITAGGNLMGLLIKVDPEGNELWSKTFGPGWIRKYDYFNTVQETPEGEFIMAGLTTSFSSSNMEDGWLVKADSEGNELWNKSFGDVDLDMLNSVTSCSDGGYITVGKSKPYGQSLFNAWAVKTDKDGNLLWEKRYFEGSESFSNSIIEVPDGNYVIVGSVGNIHEGSVKASFGVDNYQGFLMKIDENGDEVWSYIYEGYSDSAFNTVIESNGNYVAGGSMIPDGTDSSDSLLIVFNDPELQKYESTEDEVTEESSSPTTEEQSPLSFTVTLVSIGLSFIALKRRL</sequence>
<evidence type="ECO:0000313" key="2">
    <source>
        <dbReference type="EMBL" id="WMW23965.1"/>
    </source>
</evidence>
<dbReference type="PANTHER" id="PTHR42754:SF1">
    <property type="entry name" value="LIPOPROTEIN"/>
    <property type="match status" value="1"/>
</dbReference>
<organism evidence="2 3">
    <name type="scientific">Methanolobus sediminis</name>
    <dbReference type="NCBI Taxonomy" id="3072978"/>
    <lineage>
        <taxon>Archaea</taxon>
        <taxon>Methanobacteriati</taxon>
        <taxon>Methanobacteriota</taxon>
        <taxon>Stenosarchaea group</taxon>
        <taxon>Methanomicrobia</taxon>
        <taxon>Methanosarcinales</taxon>
        <taxon>Methanosarcinaceae</taxon>
        <taxon>Methanolobus</taxon>
    </lineage>
</organism>
<name>A0AA51YHZ4_9EURY</name>
<dbReference type="PANTHER" id="PTHR42754">
    <property type="entry name" value="ENDOGLUCANASE"/>
    <property type="match status" value="1"/>
</dbReference>
<dbReference type="SUPFAM" id="SSF50998">
    <property type="entry name" value="Quinoprotein alcohol dehydrogenase-like"/>
    <property type="match status" value="1"/>
</dbReference>
<keyword evidence="3" id="KW-1185">Reference proteome</keyword>
<dbReference type="RefSeq" id="WP_309309783.1">
    <property type="nucleotide sequence ID" value="NZ_CP133592.1"/>
</dbReference>
<dbReference type="InterPro" id="IPR011047">
    <property type="entry name" value="Quinoprotein_ADH-like_sf"/>
</dbReference>
<proteinExistence type="predicted"/>
<protein>
    <submittedName>
        <fullName evidence="2">Uncharacterized protein</fullName>
    </submittedName>
</protein>
<accession>A0AA51YHZ4</accession>
<dbReference type="KEGG" id="mseb:RE474_07590"/>
<reference evidence="2 3" key="1">
    <citation type="submission" date="2023-08" db="EMBL/GenBank/DDBJ databases">
        <title>Methanolobus mangrovi sp. nov. and Methanolobus sediminis sp. nov, two novel methylotrophic methanogens isolated from mangrove sediments in China.</title>
        <authorList>
            <person name="Zhou J."/>
        </authorList>
    </citation>
    <scope>NUCLEOTIDE SEQUENCE [LARGE SCALE GENOMIC DNA]</scope>
    <source>
        <strain evidence="2 3">FTZ6</strain>
    </source>
</reference>
<gene>
    <name evidence="2" type="ORF">RE474_07590</name>
</gene>
<dbReference type="Proteomes" id="UP001182908">
    <property type="component" value="Chromosome"/>
</dbReference>
<evidence type="ECO:0000313" key="3">
    <source>
        <dbReference type="Proteomes" id="UP001182908"/>
    </source>
</evidence>
<dbReference type="AlphaFoldDB" id="A0AA51YHZ4"/>
<dbReference type="GeneID" id="84232569"/>
<evidence type="ECO:0000256" key="1">
    <source>
        <dbReference type="SAM" id="MobiDB-lite"/>
    </source>
</evidence>
<feature type="region of interest" description="Disordered" evidence="1">
    <location>
        <begin position="397"/>
        <end position="416"/>
    </location>
</feature>